<gene>
    <name evidence="3" type="ORF">HUK82_08565</name>
</gene>
<dbReference type="Gene3D" id="2.60.120.10">
    <property type="entry name" value="Jelly Rolls"/>
    <property type="match status" value="1"/>
</dbReference>
<dbReference type="SUPFAM" id="SSF51182">
    <property type="entry name" value="RmlC-like cupins"/>
    <property type="match status" value="1"/>
</dbReference>
<dbReference type="GO" id="GO:0003677">
    <property type="term" value="F:DNA binding"/>
    <property type="evidence" value="ECO:0007669"/>
    <property type="project" value="UniProtKB-KW"/>
</dbReference>
<protein>
    <submittedName>
        <fullName evidence="3">Helix-turn-helix transcriptional regulator</fullName>
    </submittedName>
</protein>
<sequence>MRDHIHYRLAHRLEALRRARDWSLDDLAARSGVSRATLSRIEKGQTSPTAAVLGTLCPLFGRTMSQLMADAETIPSALLRRADQAVWEDTETGFRRRAVSPPAAGYAIDVIEGTLRPGAEIAYDAPAVAGHEHHLVMLAGLLGLTIEGQVFALSTGDSIRYRLFGPSRFNAPGPSEARYLLAMSVPGGER</sequence>
<dbReference type="InterPro" id="IPR011051">
    <property type="entry name" value="RmlC_Cupin_sf"/>
</dbReference>
<evidence type="ECO:0000259" key="2">
    <source>
        <dbReference type="PROSITE" id="PS50943"/>
    </source>
</evidence>
<dbReference type="Proteomes" id="UP000585665">
    <property type="component" value="Unassembled WGS sequence"/>
</dbReference>
<keyword evidence="4" id="KW-1185">Reference proteome</keyword>
<feature type="domain" description="HTH cro/C1-type" evidence="2">
    <location>
        <begin position="13"/>
        <end position="67"/>
    </location>
</feature>
<dbReference type="PANTHER" id="PTHR46797:SF10">
    <property type="entry name" value="BLR1115 PROTEIN"/>
    <property type="match status" value="1"/>
</dbReference>
<name>A0A850P7M9_9PROT</name>
<dbReference type="SUPFAM" id="SSF47413">
    <property type="entry name" value="lambda repressor-like DNA-binding domains"/>
    <property type="match status" value="1"/>
</dbReference>
<organism evidence="3 4">
    <name type="scientific">Ameyamaea chiangmaiensis</name>
    <dbReference type="NCBI Taxonomy" id="442969"/>
    <lineage>
        <taxon>Bacteria</taxon>
        <taxon>Pseudomonadati</taxon>
        <taxon>Pseudomonadota</taxon>
        <taxon>Alphaproteobacteria</taxon>
        <taxon>Acetobacterales</taxon>
        <taxon>Acetobacteraceae</taxon>
        <taxon>Ameyamaea</taxon>
    </lineage>
</organism>
<comment type="caution">
    <text evidence="3">The sequence shown here is derived from an EMBL/GenBank/DDBJ whole genome shotgun (WGS) entry which is preliminary data.</text>
</comment>
<dbReference type="SMART" id="SM00530">
    <property type="entry name" value="HTH_XRE"/>
    <property type="match status" value="1"/>
</dbReference>
<dbReference type="RefSeq" id="WP_176613572.1">
    <property type="nucleotide sequence ID" value="NZ_JABXXR010000054.1"/>
</dbReference>
<dbReference type="InterPro" id="IPR014710">
    <property type="entry name" value="RmlC-like_jellyroll"/>
</dbReference>
<dbReference type="GO" id="GO:0005829">
    <property type="term" value="C:cytosol"/>
    <property type="evidence" value="ECO:0007669"/>
    <property type="project" value="TreeGrafter"/>
</dbReference>
<keyword evidence="1" id="KW-0238">DNA-binding</keyword>
<dbReference type="InterPro" id="IPR050807">
    <property type="entry name" value="TransReg_Diox_bact_type"/>
</dbReference>
<dbReference type="InterPro" id="IPR010982">
    <property type="entry name" value="Lambda_DNA-bd_dom_sf"/>
</dbReference>
<dbReference type="CDD" id="cd00093">
    <property type="entry name" value="HTH_XRE"/>
    <property type="match status" value="1"/>
</dbReference>
<accession>A0A850P7M9</accession>
<dbReference type="Gene3D" id="1.10.260.40">
    <property type="entry name" value="lambda repressor-like DNA-binding domains"/>
    <property type="match status" value="1"/>
</dbReference>
<evidence type="ECO:0000256" key="1">
    <source>
        <dbReference type="ARBA" id="ARBA00023125"/>
    </source>
</evidence>
<dbReference type="EMBL" id="JABXXR010000054">
    <property type="protein sequence ID" value="NVN40615.1"/>
    <property type="molecule type" value="Genomic_DNA"/>
</dbReference>
<dbReference type="AlphaFoldDB" id="A0A850P7M9"/>
<reference evidence="3 4" key="1">
    <citation type="submission" date="2020-06" db="EMBL/GenBank/DDBJ databases">
        <title>Description of novel acetic acid bacteria.</title>
        <authorList>
            <person name="Sombolestani A."/>
        </authorList>
    </citation>
    <scope>NUCLEOTIDE SEQUENCE [LARGE SCALE GENOMIC DNA]</scope>
    <source>
        <strain evidence="3 4">LMG 27010</strain>
    </source>
</reference>
<dbReference type="Pfam" id="PF13560">
    <property type="entry name" value="HTH_31"/>
    <property type="match status" value="1"/>
</dbReference>
<evidence type="ECO:0000313" key="3">
    <source>
        <dbReference type="EMBL" id="NVN40615.1"/>
    </source>
</evidence>
<dbReference type="PROSITE" id="PS50943">
    <property type="entry name" value="HTH_CROC1"/>
    <property type="match status" value="1"/>
</dbReference>
<proteinExistence type="predicted"/>
<dbReference type="PANTHER" id="PTHR46797">
    <property type="entry name" value="HTH-TYPE TRANSCRIPTIONAL REGULATOR"/>
    <property type="match status" value="1"/>
</dbReference>
<dbReference type="InterPro" id="IPR001387">
    <property type="entry name" value="Cro/C1-type_HTH"/>
</dbReference>
<evidence type="ECO:0000313" key="4">
    <source>
        <dbReference type="Proteomes" id="UP000585665"/>
    </source>
</evidence>
<dbReference type="CDD" id="cd02209">
    <property type="entry name" value="cupin_XRE_C"/>
    <property type="match status" value="1"/>
</dbReference>
<dbReference type="GO" id="GO:0003700">
    <property type="term" value="F:DNA-binding transcription factor activity"/>
    <property type="evidence" value="ECO:0007669"/>
    <property type="project" value="TreeGrafter"/>
</dbReference>